<organism evidence="4 5">
    <name type="scientific">Nocardioides lianchengensis</name>
    <dbReference type="NCBI Taxonomy" id="1045774"/>
    <lineage>
        <taxon>Bacteria</taxon>
        <taxon>Bacillati</taxon>
        <taxon>Actinomycetota</taxon>
        <taxon>Actinomycetes</taxon>
        <taxon>Propionibacteriales</taxon>
        <taxon>Nocardioidaceae</taxon>
        <taxon>Nocardioides</taxon>
    </lineage>
</organism>
<feature type="transmembrane region" description="Helical" evidence="2">
    <location>
        <begin position="197"/>
        <end position="220"/>
    </location>
</feature>
<proteinExistence type="inferred from homology"/>
<keyword evidence="2" id="KW-1133">Transmembrane helix</keyword>
<dbReference type="Pfam" id="PF00892">
    <property type="entry name" value="EamA"/>
    <property type="match status" value="1"/>
</dbReference>
<evidence type="ECO:0000313" key="5">
    <source>
        <dbReference type="Proteomes" id="UP000199034"/>
    </source>
</evidence>
<evidence type="ECO:0000259" key="3">
    <source>
        <dbReference type="Pfam" id="PF00892"/>
    </source>
</evidence>
<feature type="transmembrane region" description="Helical" evidence="2">
    <location>
        <begin position="52"/>
        <end position="69"/>
    </location>
</feature>
<comment type="similarity">
    <text evidence="1">Belongs to the EamA transporter family.</text>
</comment>
<dbReference type="InterPro" id="IPR000620">
    <property type="entry name" value="EamA_dom"/>
</dbReference>
<dbReference type="EMBL" id="FMZM01000008">
    <property type="protein sequence ID" value="SDD49530.1"/>
    <property type="molecule type" value="Genomic_DNA"/>
</dbReference>
<name>A0A1G6V773_9ACTN</name>
<evidence type="ECO:0000313" key="4">
    <source>
        <dbReference type="EMBL" id="SDD49530.1"/>
    </source>
</evidence>
<feature type="transmembrane region" description="Helical" evidence="2">
    <location>
        <begin position="26"/>
        <end position="46"/>
    </location>
</feature>
<feature type="transmembrane region" description="Helical" evidence="2">
    <location>
        <begin position="110"/>
        <end position="127"/>
    </location>
</feature>
<dbReference type="AlphaFoldDB" id="A0A1G6V773"/>
<sequence length="271" mass="27728">MLLLTLSAALHAWWNFLVKRSGTADVLFVWLYCVLAAPVALAVLLVTGPGPAWWAALVSMLLHTGYAITLQRAYSGADLGVVYPVSRGAAPVLVLAVSAPFVGVPSAPELVGIVLVVAGLTLMSGPVRPGAGGLAAVVAGLGVAAFITAYTLWDAFAITSLDVAPLPYLAVSSLAQAVLLTVVVLPHRARVPAVTRTHWRAALAVTVLVPAAYGLVLVAMELAPPAVIAAGRALNVVFAALVGIWLLHEPRTPRTLGGTAVIVAGALALAL</sequence>
<dbReference type="Gene3D" id="1.10.3730.20">
    <property type="match status" value="2"/>
</dbReference>
<feature type="transmembrane region" description="Helical" evidence="2">
    <location>
        <begin position="81"/>
        <end position="104"/>
    </location>
</feature>
<feature type="transmembrane region" description="Helical" evidence="2">
    <location>
        <begin position="134"/>
        <end position="153"/>
    </location>
</feature>
<gene>
    <name evidence="4" type="ORF">SAMN05421872_108222</name>
</gene>
<dbReference type="Proteomes" id="UP000199034">
    <property type="component" value="Unassembled WGS sequence"/>
</dbReference>
<dbReference type="GO" id="GO:0016020">
    <property type="term" value="C:membrane"/>
    <property type="evidence" value="ECO:0007669"/>
    <property type="project" value="InterPro"/>
</dbReference>
<evidence type="ECO:0000256" key="1">
    <source>
        <dbReference type="ARBA" id="ARBA00007362"/>
    </source>
</evidence>
<evidence type="ECO:0000256" key="2">
    <source>
        <dbReference type="SAM" id="Phobius"/>
    </source>
</evidence>
<protein>
    <recommendedName>
        <fullName evidence="3">EamA domain-containing protein</fullName>
    </recommendedName>
</protein>
<dbReference type="InterPro" id="IPR037185">
    <property type="entry name" value="EmrE-like"/>
</dbReference>
<feature type="transmembrane region" description="Helical" evidence="2">
    <location>
        <begin position="226"/>
        <end position="247"/>
    </location>
</feature>
<dbReference type="SUPFAM" id="SSF103481">
    <property type="entry name" value="Multidrug resistance efflux transporter EmrE"/>
    <property type="match status" value="1"/>
</dbReference>
<reference evidence="5" key="1">
    <citation type="submission" date="2016-10" db="EMBL/GenBank/DDBJ databases">
        <authorList>
            <person name="Varghese N."/>
            <person name="Submissions S."/>
        </authorList>
    </citation>
    <scope>NUCLEOTIDE SEQUENCE [LARGE SCALE GENOMIC DNA]</scope>
    <source>
        <strain evidence="5">CGMCC 4.6858</strain>
    </source>
</reference>
<keyword evidence="5" id="KW-1185">Reference proteome</keyword>
<keyword evidence="2" id="KW-0812">Transmembrane</keyword>
<feature type="domain" description="EamA" evidence="3">
    <location>
        <begin position="136"/>
        <end position="269"/>
    </location>
</feature>
<accession>A0A1G6V773</accession>
<feature type="transmembrane region" description="Helical" evidence="2">
    <location>
        <begin position="165"/>
        <end position="185"/>
    </location>
</feature>
<keyword evidence="2" id="KW-0472">Membrane</keyword>